<reference evidence="6 7" key="1">
    <citation type="submission" date="2018-02" db="EMBL/GenBank/DDBJ databases">
        <title>The draft genome of Phyllobacterium myrsinacearum DSM5892.</title>
        <authorList>
            <person name="Li L."/>
            <person name="Liu L."/>
            <person name="Zhang X."/>
            <person name="Wang T."/>
        </authorList>
    </citation>
    <scope>NUCLEOTIDE SEQUENCE [LARGE SCALE GENOMIC DNA]</scope>
    <source>
        <strain evidence="6 7">DSM 5892</strain>
    </source>
</reference>
<comment type="function">
    <text evidence="3">Lytic transglycosylase with a strong preference for naked glycan strands that lack stem peptides.</text>
</comment>
<evidence type="ECO:0000256" key="4">
    <source>
        <dbReference type="RuleBase" id="RU003495"/>
    </source>
</evidence>
<dbReference type="CDD" id="cd22268">
    <property type="entry name" value="DPBB_RlpA-like"/>
    <property type="match status" value="1"/>
</dbReference>
<keyword evidence="6" id="KW-0449">Lipoprotein</keyword>
<accession>A0A2S9JJ06</accession>
<dbReference type="GO" id="GO:0008932">
    <property type="term" value="F:lytic endotransglycosylase activity"/>
    <property type="evidence" value="ECO:0007669"/>
    <property type="project" value="UniProtKB-UniRule"/>
</dbReference>
<feature type="signal peptide" evidence="3">
    <location>
        <begin position="1"/>
        <end position="25"/>
    </location>
</feature>
<keyword evidence="1 3" id="KW-0456">Lyase</keyword>
<comment type="caution">
    <text evidence="6">The sequence shown here is derived from an EMBL/GenBank/DDBJ whole genome shotgun (WGS) entry which is preliminary data.</text>
</comment>
<dbReference type="GO" id="GO:0071555">
    <property type="term" value="P:cell wall organization"/>
    <property type="evidence" value="ECO:0007669"/>
    <property type="project" value="UniProtKB-KW"/>
</dbReference>
<feature type="domain" description="RlpA-like protein double-psi beta-barrel" evidence="5">
    <location>
        <begin position="30"/>
        <end position="115"/>
    </location>
</feature>
<sequence precursor="true">MVSIASIRKVLTATMLLLMFGIVSANAGSACGGASWYALHSKTASGERMNPSALTAAHRTLPFGSKVKVTNQRNGKSIVVRINDRGPFIKGRVLDLSKGAANRLGFVGAGHTNICMAKL</sequence>
<name>A0A2S9JJ06_9HYPH</name>
<dbReference type="OrthoDB" id="9779128at2"/>
<dbReference type="Pfam" id="PF03330">
    <property type="entry name" value="DPBB_1"/>
    <property type="match status" value="1"/>
</dbReference>
<evidence type="ECO:0000256" key="2">
    <source>
        <dbReference type="ARBA" id="ARBA00023316"/>
    </source>
</evidence>
<dbReference type="InterPro" id="IPR012997">
    <property type="entry name" value="RplA"/>
</dbReference>
<dbReference type="SUPFAM" id="SSF50685">
    <property type="entry name" value="Barwin-like endoglucanases"/>
    <property type="match status" value="1"/>
</dbReference>
<protein>
    <recommendedName>
        <fullName evidence="3">Endolytic peptidoglycan transglycosylase RlpA</fullName>
        <ecNumber evidence="3">4.2.2.-</ecNumber>
    </recommendedName>
</protein>
<keyword evidence="3" id="KW-0732">Signal</keyword>
<gene>
    <name evidence="3" type="primary">rlpA</name>
    <name evidence="6" type="ORF">C5750_11715</name>
</gene>
<keyword evidence="7" id="KW-1185">Reference proteome</keyword>
<evidence type="ECO:0000256" key="1">
    <source>
        <dbReference type="ARBA" id="ARBA00023239"/>
    </source>
</evidence>
<dbReference type="EC" id="4.2.2.-" evidence="3"/>
<evidence type="ECO:0000256" key="3">
    <source>
        <dbReference type="HAMAP-Rule" id="MF_02071"/>
    </source>
</evidence>
<dbReference type="AlphaFoldDB" id="A0A2S9JJ06"/>
<dbReference type="InterPro" id="IPR036908">
    <property type="entry name" value="RlpA-like_sf"/>
</dbReference>
<dbReference type="HAMAP" id="MF_02071">
    <property type="entry name" value="RlpA"/>
    <property type="match status" value="1"/>
</dbReference>
<dbReference type="PANTHER" id="PTHR34183:SF8">
    <property type="entry name" value="ENDOLYTIC PEPTIDOGLYCAN TRANSGLYCOSYLASE RLPA-RELATED"/>
    <property type="match status" value="1"/>
</dbReference>
<keyword evidence="2 3" id="KW-0961">Cell wall biogenesis/degradation</keyword>
<evidence type="ECO:0000313" key="7">
    <source>
        <dbReference type="Proteomes" id="UP000238563"/>
    </source>
</evidence>
<proteinExistence type="inferred from homology"/>
<dbReference type="NCBIfam" id="TIGR00413">
    <property type="entry name" value="rlpA"/>
    <property type="match status" value="1"/>
</dbReference>
<evidence type="ECO:0000259" key="5">
    <source>
        <dbReference type="Pfam" id="PF03330"/>
    </source>
</evidence>
<dbReference type="Proteomes" id="UP000238563">
    <property type="component" value="Unassembled WGS sequence"/>
</dbReference>
<dbReference type="InterPro" id="IPR034718">
    <property type="entry name" value="RlpA"/>
</dbReference>
<feature type="chain" id="PRO_5015789952" description="Endolytic peptidoglycan transglycosylase RlpA" evidence="3">
    <location>
        <begin position="26"/>
        <end position="119"/>
    </location>
</feature>
<dbReference type="InterPro" id="IPR009009">
    <property type="entry name" value="RlpA-like_DPBB"/>
</dbReference>
<dbReference type="EMBL" id="PVBT01000003">
    <property type="protein sequence ID" value="PRD53067.1"/>
    <property type="molecule type" value="Genomic_DNA"/>
</dbReference>
<evidence type="ECO:0000313" key="6">
    <source>
        <dbReference type="EMBL" id="PRD53067.1"/>
    </source>
</evidence>
<dbReference type="PANTHER" id="PTHR34183">
    <property type="entry name" value="ENDOLYTIC PEPTIDOGLYCAN TRANSGLYCOSYLASE RLPA"/>
    <property type="match status" value="1"/>
</dbReference>
<dbReference type="GO" id="GO:0000270">
    <property type="term" value="P:peptidoglycan metabolic process"/>
    <property type="evidence" value="ECO:0007669"/>
    <property type="project" value="UniProtKB-UniRule"/>
</dbReference>
<dbReference type="Gene3D" id="2.40.40.10">
    <property type="entry name" value="RlpA-like domain"/>
    <property type="match status" value="1"/>
</dbReference>
<comment type="similarity">
    <text evidence="3 4">Belongs to the RlpA family.</text>
</comment>
<organism evidence="6 7">
    <name type="scientific">Phyllobacterium myrsinacearum</name>
    <dbReference type="NCBI Taxonomy" id="28101"/>
    <lineage>
        <taxon>Bacteria</taxon>
        <taxon>Pseudomonadati</taxon>
        <taxon>Pseudomonadota</taxon>
        <taxon>Alphaproteobacteria</taxon>
        <taxon>Hyphomicrobiales</taxon>
        <taxon>Phyllobacteriaceae</taxon>
        <taxon>Phyllobacterium</taxon>
    </lineage>
</organism>